<dbReference type="AlphaFoldDB" id="A0AAN8G7W1"/>
<evidence type="ECO:0000256" key="1">
    <source>
        <dbReference type="SAM" id="MobiDB-lite"/>
    </source>
</evidence>
<organism evidence="2 3">
    <name type="scientific">Patella caerulea</name>
    <name type="common">Rayed Mediterranean limpet</name>
    <dbReference type="NCBI Taxonomy" id="87958"/>
    <lineage>
        <taxon>Eukaryota</taxon>
        <taxon>Metazoa</taxon>
        <taxon>Spiralia</taxon>
        <taxon>Lophotrochozoa</taxon>
        <taxon>Mollusca</taxon>
        <taxon>Gastropoda</taxon>
        <taxon>Patellogastropoda</taxon>
        <taxon>Patelloidea</taxon>
        <taxon>Patellidae</taxon>
        <taxon>Patella</taxon>
    </lineage>
</organism>
<evidence type="ECO:0000313" key="2">
    <source>
        <dbReference type="EMBL" id="KAK6167485.1"/>
    </source>
</evidence>
<protein>
    <submittedName>
        <fullName evidence="2">Uncharacterized protein</fullName>
    </submittedName>
</protein>
<comment type="caution">
    <text evidence="2">The sequence shown here is derived from an EMBL/GenBank/DDBJ whole genome shotgun (WGS) entry which is preliminary data.</text>
</comment>
<sequence length="632" mass="71967">MATPLRIQELIRHIGDVYPQKVVNHKNKLDPLYDNHRPGVSNMASIGGSHVKSLDLVDIRKEQRRLAALLEIKTRDPLFAVPKYRPAPKRRCIICNLPNADRRLFNGPLSYTHRGMVIPRVPEPSFVDECGHGCSDDDEVRFINDLRTVGDGTFKLPSLEAQALAEKHSKDFRRDRFKLPPVFDKDNSTTTDKGRLLALTSDRTFMDTSVGNENYLDLTPRQTSQSLILSRISEASALGTEDESRIDHHRFRDVYSTMNKLHRRNSRNDRSQPEWSEFSTDQADIGILRYHHRQDSDIIPVPQNSPEKFYDEFKENSMKYRYQLSSASDKSSSKRPSREQSFDFVREDVSSSFSRETTFGESPSNFMSRLQSASWCECSNVDISRLRCSECLKIGGHQRWCVSKLGVCPQCGKAVKSTMSIIGEGRLSRSPSFTLMKGGRGKSSTISANYERNALSSLKPQSSELKVRFSDTDEVRSISPMDAMSISDQFVDERYDEVAISGAETKVVKRFNDVLLENKPQKVFKKSLFDADIHKAAYELALSDSRVMKYKKDKNLSRSLNNSLSGTLFSYFPKLRYPASRSVAADTIGLRDPDENKRSKVKVKKAMKHIFGKVKVDDYYPKTKDSKTKKLK</sequence>
<dbReference type="EMBL" id="JAZGQO010000018">
    <property type="protein sequence ID" value="KAK6167485.1"/>
    <property type="molecule type" value="Genomic_DNA"/>
</dbReference>
<keyword evidence="3" id="KW-1185">Reference proteome</keyword>
<gene>
    <name evidence="2" type="ORF">SNE40_021501</name>
</gene>
<feature type="region of interest" description="Disordered" evidence="1">
    <location>
        <begin position="324"/>
        <end position="343"/>
    </location>
</feature>
<accession>A0AAN8G7W1</accession>
<proteinExistence type="predicted"/>
<name>A0AAN8G7W1_PATCE</name>
<evidence type="ECO:0000313" key="3">
    <source>
        <dbReference type="Proteomes" id="UP001347796"/>
    </source>
</evidence>
<dbReference type="Proteomes" id="UP001347796">
    <property type="component" value="Unassembled WGS sequence"/>
</dbReference>
<reference evidence="2 3" key="1">
    <citation type="submission" date="2024-01" db="EMBL/GenBank/DDBJ databases">
        <title>The genome of the rayed Mediterranean limpet Patella caerulea (Linnaeus, 1758).</title>
        <authorList>
            <person name="Anh-Thu Weber A."/>
            <person name="Halstead-Nussloch G."/>
        </authorList>
    </citation>
    <scope>NUCLEOTIDE SEQUENCE [LARGE SCALE GENOMIC DNA]</scope>
    <source>
        <strain evidence="2">AATW-2023a</strain>
        <tissue evidence="2">Whole specimen</tissue>
    </source>
</reference>